<dbReference type="InterPro" id="IPR017853">
    <property type="entry name" value="GH"/>
</dbReference>
<keyword evidence="1" id="KW-0812">Transmembrane</keyword>
<name>A0A8C5WX27_LATLA</name>
<dbReference type="Ensembl" id="ENSLLTT00000020696.1">
    <property type="protein sequence ID" value="ENSLLTP00000019953.1"/>
    <property type="gene ID" value="ENSLLTG00000014973.1"/>
</dbReference>
<dbReference type="PANTHER" id="PTHR10357">
    <property type="entry name" value="ALPHA-AMYLASE FAMILY MEMBER"/>
    <property type="match status" value="1"/>
</dbReference>
<dbReference type="GO" id="GO:0006865">
    <property type="term" value="P:amino acid transport"/>
    <property type="evidence" value="ECO:0007669"/>
    <property type="project" value="TreeGrafter"/>
</dbReference>
<keyword evidence="1" id="KW-0472">Membrane</keyword>
<dbReference type="SUPFAM" id="SSF51445">
    <property type="entry name" value="(Trans)glycosidases"/>
    <property type="match status" value="1"/>
</dbReference>
<dbReference type="AlphaFoldDB" id="A0A8C5WX27"/>
<feature type="transmembrane region" description="Helical" evidence="1">
    <location>
        <begin position="72"/>
        <end position="94"/>
    </location>
</feature>
<sequence>ISEKKRKTTITFSETLQFFSFEVHLDLCSLATFYQAIKKRLLFKGVGPYAGMPKEVLLQYSTKARYRITREILFWLIIAASLVLLAATVTIIAMSPKCLDWWQASSIYQIYPRSFKDSDKDGNGDLKGGYIQLFEEWHHCHIVSF</sequence>
<dbReference type="PANTHER" id="PTHR10357:SF179">
    <property type="entry name" value="NEUTRAL AND BASIC AMINO ACID TRANSPORT PROTEIN RBAT"/>
    <property type="match status" value="1"/>
</dbReference>
<dbReference type="Gene3D" id="3.20.20.80">
    <property type="entry name" value="Glycosidases"/>
    <property type="match status" value="1"/>
</dbReference>
<reference evidence="2" key="1">
    <citation type="submission" date="2025-08" db="UniProtKB">
        <authorList>
            <consortium name="Ensembl"/>
        </authorList>
    </citation>
    <scope>IDENTIFICATION</scope>
</reference>
<keyword evidence="3" id="KW-1185">Reference proteome</keyword>
<protein>
    <submittedName>
        <fullName evidence="2">Uncharacterized protein</fullName>
    </submittedName>
</protein>
<dbReference type="GeneTree" id="ENSGT00940000158103"/>
<accession>A0A8C5WX27</accession>
<organism evidence="2 3">
    <name type="scientific">Laticauda laticaudata</name>
    <name type="common">Blue-ringed sea krait</name>
    <name type="synonym">Blue-lipped sea krait</name>
    <dbReference type="NCBI Taxonomy" id="8630"/>
    <lineage>
        <taxon>Eukaryota</taxon>
        <taxon>Metazoa</taxon>
        <taxon>Chordata</taxon>
        <taxon>Craniata</taxon>
        <taxon>Vertebrata</taxon>
        <taxon>Euteleostomi</taxon>
        <taxon>Lepidosauria</taxon>
        <taxon>Squamata</taxon>
        <taxon>Bifurcata</taxon>
        <taxon>Unidentata</taxon>
        <taxon>Episquamata</taxon>
        <taxon>Toxicofera</taxon>
        <taxon>Serpentes</taxon>
        <taxon>Colubroidea</taxon>
        <taxon>Elapidae</taxon>
        <taxon>Laticaudinae</taxon>
        <taxon>Laticauda</taxon>
    </lineage>
</organism>
<keyword evidence="1" id="KW-1133">Transmembrane helix</keyword>
<evidence type="ECO:0000313" key="3">
    <source>
        <dbReference type="Proteomes" id="UP000694406"/>
    </source>
</evidence>
<evidence type="ECO:0000256" key="1">
    <source>
        <dbReference type="SAM" id="Phobius"/>
    </source>
</evidence>
<evidence type="ECO:0000313" key="2">
    <source>
        <dbReference type="Ensembl" id="ENSLLTP00000019953.1"/>
    </source>
</evidence>
<proteinExistence type="predicted"/>
<reference evidence="2" key="2">
    <citation type="submission" date="2025-09" db="UniProtKB">
        <authorList>
            <consortium name="Ensembl"/>
        </authorList>
    </citation>
    <scope>IDENTIFICATION</scope>
</reference>
<dbReference type="Proteomes" id="UP000694406">
    <property type="component" value="Unplaced"/>
</dbReference>